<gene>
    <name evidence="3" type="ORF">BST20_13140</name>
    <name evidence="2" type="ORF">MBRA_37850</name>
</gene>
<feature type="domain" description="Knr4/Smi1-like" evidence="1">
    <location>
        <begin position="22"/>
        <end position="164"/>
    </location>
</feature>
<name>A0A7I7W912_9MYCO</name>
<accession>A0A7I7W912</accession>
<dbReference type="SMART" id="SM00860">
    <property type="entry name" value="SMI1_KNR4"/>
    <property type="match status" value="1"/>
</dbReference>
<organism evidence="3 4">
    <name type="scientific">Mycobacterium branderi</name>
    <dbReference type="NCBI Taxonomy" id="43348"/>
    <lineage>
        <taxon>Bacteria</taxon>
        <taxon>Bacillati</taxon>
        <taxon>Actinomycetota</taxon>
        <taxon>Actinomycetes</taxon>
        <taxon>Mycobacteriales</taxon>
        <taxon>Mycobacteriaceae</taxon>
        <taxon>Mycobacterium</taxon>
    </lineage>
</organism>
<proteinExistence type="predicted"/>
<dbReference type="Pfam" id="PF09346">
    <property type="entry name" value="SMI1_KNR4"/>
    <property type="match status" value="1"/>
</dbReference>
<evidence type="ECO:0000259" key="1">
    <source>
        <dbReference type="SMART" id="SM00860"/>
    </source>
</evidence>
<reference evidence="2" key="3">
    <citation type="submission" date="2020-02" db="EMBL/GenBank/DDBJ databases">
        <authorList>
            <person name="Matsumoto Y."/>
            <person name="Kinjo T."/>
            <person name="Motooka D."/>
            <person name="Nabeya D."/>
            <person name="Jung N."/>
            <person name="Uechi K."/>
            <person name="Horii T."/>
            <person name="Iida T."/>
            <person name="Fujita J."/>
            <person name="Nakamura S."/>
        </authorList>
    </citation>
    <scope>NUCLEOTIDE SEQUENCE</scope>
    <source>
        <strain evidence="2">JCM 12687</strain>
    </source>
</reference>
<dbReference type="Proteomes" id="UP000467379">
    <property type="component" value="Chromosome"/>
</dbReference>
<evidence type="ECO:0000313" key="5">
    <source>
        <dbReference type="Proteomes" id="UP000467379"/>
    </source>
</evidence>
<evidence type="ECO:0000313" key="3">
    <source>
        <dbReference type="EMBL" id="ORA37398.1"/>
    </source>
</evidence>
<evidence type="ECO:0000313" key="4">
    <source>
        <dbReference type="Proteomes" id="UP000192441"/>
    </source>
</evidence>
<dbReference type="Gene3D" id="3.40.1580.10">
    <property type="entry name" value="SMI1/KNR4-like"/>
    <property type="match status" value="1"/>
</dbReference>
<dbReference type="AlphaFoldDB" id="A0A7I7W912"/>
<dbReference type="SUPFAM" id="SSF160631">
    <property type="entry name" value="SMI1/KNR4-like"/>
    <property type="match status" value="1"/>
</dbReference>
<dbReference type="EMBL" id="AP022606">
    <property type="protein sequence ID" value="BBZ13590.1"/>
    <property type="molecule type" value="Genomic_DNA"/>
</dbReference>
<protein>
    <recommendedName>
        <fullName evidence="1">Knr4/Smi1-like domain-containing protein</fullName>
    </recommendedName>
</protein>
<reference evidence="2 5" key="2">
    <citation type="journal article" date="2019" name="Emerg. Microbes Infect.">
        <title>Comprehensive subspecies identification of 175 nontuberculous mycobacteria species based on 7547 genomic profiles.</title>
        <authorList>
            <person name="Matsumoto Y."/>
            <person name="Kinjo T."/>
            <person name="Motooka D."/>
            <person name="Nabeya D."/>
            <person name="Jung N."/>
            <person name="Uechi K."/>
            <person name="Horii T."/>
            <person name="Iida T."/>
            <person name="Fujita J."/>
            <person name="Nakamura S."/>
        </authorList>
    </citation>
    <scope>NUCLEOTIDE SEQUENCE [LARGE SCALE GENOMIC DNA]</scope>
    <source>
        <strain evidence="2 5">JCM 12687</strain>
    </source>
</reference>
<sequence>MVVQCLTVSLDELISLVPPPKSVPSYDFGAVEAALGHALPDDYKELVSTYGGGSFGGYLGLMSPTHDELISGGAYCRQSLTDLRNTYTHHSWIYPDRSRVPTIIEDVDPVPYYGWGGAPGGETGYWHINGDDPNGWAAVVIADGLTNDYHPHGLVAYLTDLISGRFSTEVFGDDSLALIRARFVASGR</sequence>
<dbReference type="InterPro" id="IPR037883">
    <property type="entry name" value="Knr4/Smi1-like_sf"/>
</dbReference>
<dbReference type="Proteomes" id="UP000192441">
    <property type="component" value="Unassembled WGS sequence"/>
</dbReference>
<dbReference type="EMBL" id="MVHM01000007">
    <property type="protein sequence ID" value="ORA37398.1"/>
    <property type="molecule type" value="Genomic_DNA"/>
</dbReference>
<dbReference type="InterPro" id="IPR018958">
    <property type="entry name" value="Knr4/Smi1-like_dom"/>
</dbReference>
<keyword evidence="5" id="KW-1185">Reference proteome</keyword>
<reference evidence="3 4" key="1">
    <citation type="submission" date="2016-12" db="EMBL/GenBank/DDBJ databases">
        <title>The new phylogeny of genus Mycobacterium.</title>
        <authorList>
            <person name="Tortoli E."/>
            <person name="Trovato A."/>
            <person name="Cirillo D.M."/>
        </authorList>
    </citation>
    <scope>NUCLEOTIDE SEQUENCE [LARGE SCALE GENOMIC DNA]</scope>
    <source>
        <strain evidence="3 4">DSM 44624</strain>
    </source>
</reference>
<evidence type="ECO:0000313" key="2">
    <source>
        <dbReference type="EMBL" id="BBZ13590.1"/>
    </source>
</evidence>